<proteinExistence type="inferred from homology"/>
<evidence type="ECO:0000256" key="3">
    <source>
        <dbReference type="ARBA" id="ARBA00022679"/>
    </source>
</evidence>
<feature type="transmembrane region" description="Helical" evidence="8">
    <location>
        <begin position="108"/>
        <end position="125"/>
    </location>
</feature>
<keyword evidence="5 8" id="KW-1133">Transmembrane helix</keyword>
<dbReference type="GO" id="GO:0005783">
    <property type="term" value="C:endoplasmic reticulum"/>
    <property type="evidence" value="ECO:0007669"/>
    <property type="project" value="TreeGrafter"/>
</dbReference>
<comment type="subcellular location">
    <subcellularLocation>
        <location evidence="1">Membrane</location>
        <topology evidence="1">Multi-pass membrane protein</topology>
    </subcellularLocation>
</comment>
<dbReference type="OrthoDB" id="331948at2759"/>
<evidence type="ECO:0000256" key="6">
    <source>
        <dbReference type="ARBA" id="ARBA00023136"/>
    </source>
</evidence>
<comment type="caution">
    <text evidence="10">The sequence shown here is derived from an EMBL/GenBank/DDBJ whole genome shotgun (WGS) entry which is preliminary data.</text>
</comment>
<dbReference type="GO" id="GO:0005794">
    <property type="term" value="C:Golgi apparatus"/>
    <property type="evidence" value="ECO:0007669"/>
    <property type="project" value="TreeGrafter"/>
</dbReference>
<keyword evidence="6 8" id="KW-0472">Membrane</keyword>
<feature type="transmembrane region" description="Helical" evidence="8">
    <location>
        <begin position="194"/>
        <end position="216"/>
    </location>
</feature>
<organism evidence="10 11">
    <name type="scientific">Dioscorea zingiberensis</name>
    <dbReference type="NCBI Taxonomy" id="325984"/>
    <lineage>
        <taxon>Eukaryota</taxon>
        <taxon>Viridiplantae</taxon>
        <taxon>Streptophyta</taxon>
        <taxon>Embryophyta</taxon>
        <taxon>Tracheophyta</taxon>
        <taxon>Spermatophyta</taxon>
        <taxon>Magnoliopsida</taxon>
        <taxon>Liliopsida</taxon>
        <taxon>Dioscoreales</taxon>
        <taxon>Dioscoreaceae</taxon>
        <taxon>Dioscorea</taxon>
    </lineage>
</organism>
<dbReference type="EC" id="2.3.1.225" evidence="8"/>
<feature type="transmembrane region" description="Helical" evidence="8">
    <location>
        <begin position="81"/>
        <end position="102"/>
    </location>
</feature>
<evidence type="ECO:0000256" key="2">
    <source>
        <dbReference type="ARBA" id="ARBA00008574"/>
    </source>
</evidence>
<name>A0A9D5CUU5_9LILI</name>
<dbReference type="Proteomes" id="UP001085076">
    <property type="component" value="Miscellaneous, Linkage group lg03"/>
</dbReference>
<dbReference type="GO" id="GO:0016020">
    <property type="term" value="C:membrane"/>
    <property type="evidence" value="ECO:0007669"/>
    <property type="project" value="UniProtKB-SubCell"/>
</dbReference>
<evidence type="ECO:0000256" key="4">
    <source>
        <dbReference type="ARBA" id="ARBA00022692"/>
    </source>
</evidence>
<evidence type="ECO:0000259" key="9">
    <source>
        <dbReference type="Pfam" id="PF01529"/>
    </source>
</evidence>
<reference evidence="10" key="1">
    <citation type="submission" date="2021-03" db="EMBL/GenBank/DDBJ databases">
        <authorList>
            <person name="Li Z."/>
            <person name="Yang C."/>
        </authorList>
    </citation>
    <scope>NUCLEOTIDE SEQUENCE</scope>
    <source>
        <strain evidence="10">Dzin_1.0</strain>
        <tissue evidence="10">Leaf</tissue>
    </source>
</reference>
<dbReference type="EMBL" id="JAGGNH010000003">
    <property type="protein sequence ID" value="KAJ0979447.1"/>
    <property type="molecule type" value="Genomic_DNA"/>
</dbReference>
<gene>
    <name evidence="10" type="ORF">J5N97_014921</name>
</gene>
<dbReference type="InterPro" id="IPR039859">
    <property type="entry name" value="PFA4/ZDH16/20/ERF2-like"/>
</dbReference>
<comment type="catalytic activity">
    <reaction evidence="8">
        <text>L-cysteinyl-[protein] + hexadecanoyl-CoA = S-hexadecanoyl-L-cysteinyl-[protein] + CoA</text>
        <dbReference type="Rhea" id="RHEA:36683"/>
        <dbReference type="Rhea" id="RHEA-COMP:10131"/>
        <dbReference type="Rhea" id="RHEA-COMP:11032"/>
        <dbReference type="ChEBI" id="CHEBI:29950"/>
        <dbReference type="ChEBI" id="CHEBI:57287"/>
        <dbReference type="ChEBI" id="CHEBI:57379"/>
        <dbReference type="ChEBI" id="CHEBI:74151"/>
        <dbReference type="EC" id="2.3.1.225"/>
    </reaction>
</comment>
<dbReference type="InterPro" id="IPR001594">
    <property type="entry name" value="Palmitoyltrfase_DHHC"/>
</dbReference>
<dbReference type="PROSITE" id="PS50216">
    <property type="entry name" value="DHHC"/>
    <property type="match status" value="1"/>
</dbReference>
<evidence type="ECO:0000313" key="10">
    <source>
        <dbReference type="EMBL" id="KAJ0979447.1"/>
    </source>
</evidence>
<feature type="transmembrane region" description="Helical" evidence="8">
    <location>
        <begin position="236"/>
        <end position="257"/>
    </location>
</feature>
<evidence type="ECO:0000256" key="7">
    <source>
        <dbReference type="ARBA" id="ARBA00023315"/>
    </source>
</evidence>
<reference evidence="10" key="2">
    <citation type="journal article" date="2022" name="Hortic Res">
        <title>The genome of Dioscorea zingiberensis sheds light on the biosynthesis, origin and evolution of the medicinally important diosgenin saponins.</title>
        <authorList>
            <person name="Li Y."/>
            <person name="Tan C."/>
            <person name="Li Z."/>
            <person name="Guo J."/>
            <person name="Li S."/>
            <person name="Chen X."/>
            <person name="Wang C."/>
            <person name="Dai X."/>
            <person name="Yang H."/>
            <person name="Song W."/>
            <person name="Hou L."/>
            <person name="Xu J."/>
            <person name="Tong Z."/>
            <person name="Xu A."/>
            <person name="Yuan X."/>
            <person name="Wang W."/>
            <person name="Yang Q."/>
            <person name="Chen L."/>
            <person name="Sun Z."/>
            <person name="Wang K."/>
            <person name="Pan B."/>
            <person name="Chen J."/>
            <person name="Bao Y."/>
            <person name="Liu F."/>
            <person name="Qi X."/>
            <person name="Gang D.R."/>
            <person name="Wen J."/>
            <person name="Li J."/>
        </authorList>
    </citation>
    <scope>NUCLEOTIDE SEQUENCE</scope>
    <source>
        <strain evidence="10">Dzin_1.0</strain>
    </source>
</reference>
<comment type="domain">
    <text evidence="8">The DHHC domain is required for palmitoyltransferase activity.</text>
</comment>
<dbReference type="GO" id="GO:0006612">
    <property type="term" value="P:protein targeting to membrane"/>
    <property type="evidence" value="ECO:0007669"/>
    <property type="project" value="TreeGrafter"/>
</dbReference>
<feature type="transmembrane region" description="Helical" evidence="8">
    <location>
        <begin position="47"/>
        <end position="69"/>
    </location>
</feature>
<evidence type="ECO:0000256" key="8">
    <source>
        <dbReference type="RuleBase" id="RU079119"/>
    </source>
</evidence>
<dbReference type="AlphaFoldDB" id="A0A9D5CUU5"/>
<feature type="domain" description="Palmitoyltransferase DHHC" evidence="9">
    <location>
        <begin position="161"/>
        <end position="272"/>
    </location>
</feature>
<comment type="similarity">
    <text evidence="2 8">Belongs to the DHHC palmitoyltransferase family.</text>
</comment>
<accession>A0A9D5CUU5</accession>
<keyword evidence="4 8" id="KW-0812">Transmembrane</keyword>
<dbReference type="PANTHER" id="PTHR22883:SF127">
    <property type="entry name" value="ZDHHC-TYPE PALMITOYLTRANSFERASE 3-RELATED"/>
    <property type="match status" value="1"/>
</dbReference>
<dbReference type="PANTHER" id="PTHR22883">
    <property type="entry name" value="ZINC FINGER DHHC DOMAIN CONTAINING PROTEIN"/>
    <property type="match status" value="1"/>
</dbReference>
<keyword evidence="11" id="KW-1185">Reference proteome</keyword>
<evidence type="ECO:0000256" key="1">
    <source>
        <dbReference type="ARBA" id="ARBA00004141"/>
    </source>
</evidence>
<dbReference type="GO" id="GO:0019706">
    <property type="term" value="F:protein-cysteine S-palmitoyltransferase activity"/>
    <property type="evidence" value="ECO:0007669"/>
    <property type="project" value="UniProtKB-EC"/>
</dbReference>
<dbReference type="Pfam" id="PF01529">
    <property type="entry name" value="DHHC"/>
    <property type="match status" value="1"/>
</dbReference>
<protein>
    <recommendedName>
        <fullName evidence="8">S-acyltransferase</fullName>
        <ecNumber evidence="8">2.3.1.225</ecNumber>
    </recommendedName>
    <alternativeName>
        <fullName evidence="8">Palmitoyltransferase</fullName>
    </alternativeName>
</protein>
<evidence type="ECO:0000256" key="5">
    <source>
        <dbReference type="ARBA" id="ARBA00022989"/>
    </source>
</evidence>
<keyword evidence="7 8" id="KW-0012">Acyltransferase</keyword>
<evidence type="ECO:0000313" key="11">
    <source>
        <dbReference type="Proteomes" id="UP001085076"/>
    </source>
</evidence>
<sequence length="331" mass="36832">MSGGLLGFQRHRRSGRDPVLSSLVSCSLVLLSQSALAAVPRLLPSLSLLSLLPVSALVLLGTVALGRFCRRLLGVRASAPALVVFNLLFLWGVYIAFIRRVIPSLLDALINAECALLLAGLYRILSGDPGIVGNDFTYSEGVHQNVFSEAGLEHQSFPLFSRVRYCNSCKASVRGFDHHCPAFGNCIGHKNHRLFMLLVIGFVIAEASYTMCSTKYVGMTLSTQESGFESNLSGNLVISTMLFSVLQVLWQVVFLMWHMYCIFLNIKTDEWQDNSDKLEEVSRIPHCYTTSTRGSDFRDEVSIRSYHPGPTPIRRFVIYIHAYRTTDELNG</sequence>
<keyword evidence="3 8" id="KW-0808">Transferase</keyword>